<evidence type="ECO:0000256" key="1">
    <source>
        <dbReference type="ARBA" id="ARBA00023015"/>
    </source>
</evidence>
<organism evidence="6 7">
    <name type="scientific">Acaryochloris marina (strain MBIC 11017)</name>
    <dbReference type="NCBI Taxonomy" id="329726"/>
    <lineage>
        <taxon>Bacteria</taxon>
        <taxon>Bacillati</taxon>
        <taxon>Cyanobacteriota</taxon>
        <taxon>Cyanophyceae</taxon>
        <taxon>Acaryochloridales</taxon>
        <taxon>Acaryochloridaceae</taxon>
        <taxon>Acaryochloris</taxon>
    </lineage>
</organism>
<dbReference type="InterPro" id="IPR011075">
    <property type="entry name" value="TetR_C"/>
</dbReference>
<keyword evidence="1" id="KW-0805">Transcription regulation</keyword>
<dbReference type="EMBL" id="CP000828">
    <property type="protein sequence ID" value="ABW29165.1"/>
    <property type="molecule type" value="Genomic_DNA"/>
</dbReference>
<feature type="domain" description="HTH tetR-type" evidence="5">
    <location>
        <begin position="13"/>
        <end position="73"/>
    </location>
</feature>
<protein>
    <submittedName>
        <fullName evidence="6">Transcriptional regulator, TetR family</fullName>
    </submittedName>
</protein>
<evidence type="ECO:0000256" key="2">
    <source>
        <dbReference type="ARBA" id="ARBA00023125"/>
    </source>
</evidence>
<dbReference type="OrthoDB" id="9811084at2"/>
<gene>
    <name evidence="6" type="ordered locus">AM1_4185</name>
</gene>
<evidence type="ECO:0000256" key="3">
    <source>
        <dbReference type="ARBA" id="ARBA00023163"/>
    </source>
</evidence>
<dbReference type="InterPro" id="IPR036271">
    <property type="entry name" value="Tet_transcr_reg_TetR-rel_C_sf"/>
</dbReference>
<dbReference type="Proteomes" id="UP000000268">
    <property type="component" value="Chromosome"/>
</dbReference>
<dbReference type="PANTHER" id="PTHR47506:SF6">
    <property type="entry name" value="HTH-TYPE TRANSCRIPTIONAL REPRESSOR NEMR"/>
    <property type="match status" value="1"/>
</dbReference>
<dbReference type="GO" id="GO:0003677">
    <property type="term" value="F:DNA binding"/>
    <property type="evidence" value="ECO:0007669"/>
    <property type="project" value="UniProtKB-UniRule"/>
</dbReference>
<evidence type="ECO:0000259" key="5">
    <source>
        <dbReference type="PROSITE" id="PS50977"/>
    </source>
</evidence>
<dbReference type="eggNOG" id="COG1309">
    <property type="taxonomic scope" value="Bacteria"/>
</dbReference>
<dbReference type="Gene3D" id="1.10.10.60">
    <property type="entry name" value="Homeodomain-like"/>
    <property type="match status" value="1"/>
</dbReference>
<dbReference type="PROSITE" id="PS50977">
    <property type="entry name" value="HTH_TETR_2"/>
    <property type="match status" value="1"/>
</dbReference>
<dbReference type="PANTHER" id="PTHR47506">
    <property type="entry name" value="TRANSCRIPTIONAL REGULATORY PROTEIN"/>
    <property type="match status" value="1"/>
</dbReference>
<dbReference type="KEGG" id="amr:AM1_4185"/>
<dbReference type="Pfam" id="PF00440">
    <property type="entry name" value="TetR_N"/>
    <property type="match status" value="1"/>
</dbReference>
<keyword evidence="7" id="KW-1185">Reference proteome</keyword>
<dbReference type="RefSeq" id="WP_012164504.1">
    <property type="nucleotide sequence ID" value="NC_009925.1"/>
</dbReference>
<reference evidence="6 7" key="1">
    <citation type="journal article" date="2008" name="Proc. Natl. Acad. Sci. U.S.A.">
        <title>Niche adaptation and genome expansion in the chlorophyll d-producing cyanobacterium Acaryochloris marina.</title>
        <authorList>
            <person name="Swingley W.D."/>
            <person name="Chen M."/>
            <person name="Cheung P.C."/>
            <person name="Conrad A.L."/>
            <person name="Dejesa L.C."/>
            <person name="Hao J."/>
            <person name="Honchak B.M."/>
            <person name="Karbach L.E."/>
            <person name="Kurdoglu A."/>
            <person name="Lahiri S."/>
            <person name="Mastrian S.D."/>
            <person name="Miyashita H."/>
            <person name="Page L."/>
            <person name="Ramakrishna P."/>
            <person name="Satoh S."/>
            <person name="Sattley W.M."/>
            <person name="Shimada Y."/>
            <person name="Taylor H.L."/>
            <person name="Tomo T."/>
            <person name="Tsuchiya T."/>
            <person name="Wang Z.T."/>
            <person name="Raymond J."/>
            <person name="Mimuro M."/>
            <person name="Blankenship R.E."/>
            <person name="Touchman J.W."/>
        </authorList>
    </citation>
    <scope>NUCLEOTIDE SEQUENCE [LARGE SCALE GENOMIC DNA]</scope>
    <source>
        <strain evidence="7">MBIC 11017</strain>
    </source>
</reference>
<evidence type="ECO:0000313" key="7">
    <source>
        <dbReference type="Proteomes" id="UP000000268"/>
    </source>
</evidence>
<dbReference type="SUPFAM" id="SSF46689">
    <property type="entry name" value="Homeodomain-like"/>
    <property type="match status" value="1"/>
</dbReference>
<accession>B0CBP7</accession>
<feature type="DNA-binding region" description="H-T-H motif" evidence="4">
    <location>
        <begin position="36"/>
        <end position="55"/>
    </location>
</feature>
<evidence type="ECO:0000313" key="6">
    <source>
        <dbReference type="EMBL" id="ABW29165.1"/>
    </source>
</evidence>
<evidence type="ECO:0000256" key="4">
    <source>
        <dbReference type="PROSITE-ProRule" id="PRU00335"/>
    </source>
</evidence>
<sequence>MSSTVHHRKAQGEQTRRAILQCAMDLASVDGLTGLSIGGLAKELQMSKSGLFAHFGSKEALQLAVIEGARHLVLREVVRPALRAPKGLPRLWSLCEAWLHYTEQQLFRGGCFFAATSTEFNSRPGPIRDRLADIMAERQQTFARLVARAQEVGDIHSSVDPVQLAYELDMLLFGANWAFQLYGDGDVIVRSQTAMRHRLKSVCTHPEDFAF</sequence>
<dbReference type="Pfam" id="PF16925">
    <property type="entry name" value="TetR_C_13"/>
    <property type="match status" value="1"/>
</dbReference>
<proteinExistence type="predicted"/>
<dbReference type="SUPFAM" id="SSF48498">
    <property type="entry name" value="Tetracyclin repressor-like, C-terminal domain"/>
    <property type="match status" value="1"/>
</dbReference>
<keyword evidence="2 4" id="KW-0238">DNA-binding</keyword>
<dbReference type="InterPro" id="IPR001647">
    <property type="entry name" value="HTH_TetR"/>
</dbReference>
<dbReference type="STRING" id="329726.AM1_4185"/>
<dbReference type="HOGENOM" id="CLU_069356_4_1_3"/>
<dbReference type="InterPro" id="IPR009057">
    <property type="entry name" value="Homeodomain-like_sf"/>
</dbReference>
<keyword evidence="3" id="KW-0804">Transcription</keyword>
<dbReference type="AlphaFoldDB" id="B0CBP7"/>
<name>B0CBP7_ACAM1</name>
<dbReference type="Gene3D" id="1.10.357.10">
    <property type="entry name" value="Tetracycline Repressor, domain 2"/>
    <property type="match status" value="1"/>
</dbReference>